<gene>
    <name evidence="5" type="ORF">R1sor_012350</name>
</gene>
<evidence type="ECO:0000256" key="1">
    <source>
        <dbReference type="ARBA" id="ARBA00004286"/>
    </source>
</evidence>
<name>A0ABD3I5D1_9MARC</name>
<dbReference type="SUPFAM" id="SSF88697">
    <property type="entry name" value="PUA domain-like"/>
    <property type="match status" value="1"/>
</dbReference>
<dbReference type="PANTHER" id="PTHR45660">
    <property type="entry name" value="HISTONE-LYSINE N-METHYLTRANSFERASE SETMAR"/>
    <property type="match status" value="1"/>
</dbReference>
<dbReference type="PANTHER" id="PTHR45660:SF13">
    <property type="entry name" value="HISTONE-LYSINE N-METHYLTRANSFERASE SETMAR"/>
    <property type="match status" value="1"/>
</dbReference>
<dbReference type="InterPro" id="IPR051357">
    <property type="entry name" value="H3K9_HMTase_SUVAR3-9"/>
</dbReference>
<evidence type="ECO:0000259" key="4">
    <source>
        <dbReference type="PROSITE" id="PS51015"/>
    </source>
</evidence>
<sequence length="587" mass="66914">MRELQAPVRGLRSNLRRKRKWTAETDVTSEVDCPKMKRNMREVQAPVKGLRSKLRRKRKWTAETDVTSEVDRPKMKTFTQHNGGSKFAVPSILRWRFNGDYLHRVMKVDLLGAFKTFTKMIRDMDAYAVEDNLQITAPQVADLQLSSQKLVAPPDGLDQYKLKYTEANPAQGVSSKAMQANAAGTCTSEKKEENLSLVPVRDHKKFDSGTECTTSFKYDGDPDLKAYNRKEVEEERGGMIYSPDEEVVKTQVKLYKVETEDTFSESFDDSLLYGEEVMFFTTTRDNPDRGMKLHHFFPVDIRSCMRRWPIRASKPVSKAIQKVTKGRNSTLRNSLGRFEAPKYEVVTVPAVDKVFSGPEWKSFNHRQRVKTILSQFSFLVSYYRSQSIRTPHLAAGKYLRAKRFCFNEGKSVVGSIPGVRVGDKFKFREELLLLIVTRTTQAGIEYIPASESDYVGKDGRRVSVAVSVVCSGGYKDNEDDGESLVYVGSGGHKNLVKSSGATDQKEKDQKLVRGNLALRNSSELGVPVRVIRGEMHYEDNRRMRKRYCYDGLYDVKKYYKAVGSAGSKVWKFLLVKRKKQAVMLFNP</sequence>
<dbReference type="Proteomes" id="UP001633002">
    <property type="component" value="Unassembled WGS sequence"/>
</dbReference>
<dbReference type="EMBL" id="JBJQOH010000002">
    <property type="protein sequence ID" value="KAL3698274.1"/>
    <property type="molecule type" value="Genomic_DNA"/>
</dbReference>
<keyword evidence="6" id="KW-1185">Reference proteome</keyword>
<protein>
    <recommendedName>
        <fullName evidence="4">YDG domain-containing protein</fullName>
    </recommendedName>
</protein>
<evidence type="ECO:0000256" key="2">
    <source>
        <dbReference type="ARBA" id="ARBA00023242"/>
    </source>
</evidence>
<dbReference type="PROSITE" id="PS51015">
    <property type="entry name" value="YDG"/>
    <property type="match status" value="1"/>
</dbReference>
<feature type="domain" description="YDG" evidence="4">
    <location>
        <begin position="414"/>
        <end position="576"/>
    </location>
</feature>
<keyword evidence="2 3" id="KW-0539">Nucleus</keyword>
<dbReference type="InterPro" id="IPR003105">
    <property type="entry name" value="SRA_YDG"/>
</dbReference>
<dbReference type="Pfam" id="PF02182">
    <property type="entry name" value="SAD_SRA"/>
    <property type="match status" value="1"/>
</dbReference>
<evidence type="ECO:0000313" key="6">
    <source>
        <dbReference type="Proteomes" id="UP001633002"/>
    </source>
</evidence>
<dbReference type="InterPro" id="IPR015947">
    <property type="entry name" value="PUA-like_sf"/>
</dbReference>
<evidence type="ECO:0000313" key="5">
    <source>
        <dbReference type="EMBL" id="KAL3698274.1"/>
    </source>
</evidence>
<dbReference type="AlphaFoldDB" id="A0ABD3I5D1"/>
<comment type="caution">
    <text evidence="5">The sequence shown here is derived from an EMBL/GenBank/DDBJ whole genome shotgun (WGS) entry which is preliminary data.</text>
</comment>
<dbReference type="Gene3D" id="2.30.280.10">
    <property type="entry name" value="SRA-YDG"/>
    <property type="match status" value="1"/>
</dbReference>
<comment type="subcellular location">
    <subcellularLocation>
        <location evidence="1">Chromosome</location>
    </subcellularLocation>
    <subcellularLocation>
        <location evidence="3">Nucleus</location>
    </subcellularLocation>
</comment>
<evidence type="ECO:0000256" key="3">
    <source>
        <dbReference type="PROSITE-ProRule" id="PRU00358"/>
    </source>
</evidence>
<dbReference type="GO" id="GO:0005634">
    <property type="term" value="C:nucleus"/>
    <property type="evidence" value="ECO:0007669"/>
    <property type="project" value="UniProtKB-SubCell"/>
</dbReference>
<dbReference type="InterPro" id="IPR036987">
    <property type="entry name" value="SRA-YDG_sf"/>
</dbReference>
<reference evidence="5 6" key="1">
    <citation type="submission" date="2024-09" db="EMBL/GenBank/DDBJ databases">
        <title>Chromosome-scale assembly of Riccia sorocarpa.</title>
        <authorList>
            <person name="Paukszto L."/>
        </authorList>
    </citation>
    <scope>NUCLEOTIDE SEQUENCE [LARGE SCALE GENOMIC DNA]</scope>
    <source>
        <strain evidence="5">LP-2024</strain>
        <tissue evidence="5">Aerial parts of the thallus</tissue>
    </source>
</reference>
<accession>A0ABD3I5D1</accession>
<dbReference type="GO" id="GO:0005694">
    <property type="term" value="C:chromosome"/>
    <property type="evidence" value="ECO:0007669"/>
    <property type="project" value="UniProtKB-SubCell"/>
</dbReference>
<proteinExistence type="predicted"/>
<organism evidence="5 6">
    <name type="scientific">Riccia sorocarpa</name>
    <dbReference type="NCBI Taxonomy" id="122646"/>
    <lineage>
        <taxon>Eukaryota</taxon>
        <taxon>Viridiplantae</taxon>
        <taxon>Streptophyta</taxon>
        <taxon>Embryophyta</taxon>
        <taxon>Marchantiophyta</taxon>
        <taxon>Marchantiopsida</taxon>
        <taxon>Marchantiidae</taxon>
        <taxon>Marchantiales</taxon>
        <taxon>Ricciaceae</taxon>
        <taxon>Riccia</taxon>
    </lineage>
</organism>
<dbReference type="SMART" id="SM00466">
    <property type="entry name" value="SRA"/>
    <property type="match status" value="1"/>
</dbReference>